<dbReference type="AlphaFoldDB" id="A0A8K0UJ83"/>
<evidence type="ECO:0008006" key="4">
    <source>
        <dbReference type="Google" id="ProtNLM"/>
    </source>
</evidence>
<dbReference type="InterPro" id="IPR052766">
    <property type="entry name" value="S41A_metabolite_peptidase"/>
</dbReference>
<dbReference type="SUPFAM" id="SSF52096">
    <property type="entry name" value="ClpP/crotonase"/>
    <property type="match status" value="1"/>
</dbReference>
<dbReference type="PANTHER" id="PTHR37049">
    <property type="entry name" value="PEPTIDASE S41 FAMILY PROTEIN"/>
    <property type="match status" value="1"/>
</dbReference>
<dbReference type="InterPro" id="IPR029045">
    <property type="entry name" value="ClpP/crotonase-like_dom_sf"/>
</dbReference>
<comment type="caution">
    <text evidence="2">The sequence shown here is derived from an EMBL/GenBank/DDBJ whole genome shotgun (WGS) entry which is preliminary data.</text>
</comment>
<protein>
    <recommendedName>
        <fullName evidence="4">Tail specific protease domain-containing protein</fullName>
    </recommendedName>
</protein>
<evidence type="ECO:0000313" key="3">
    <source>
        <dbReference type="Proteomes" id="UP000813824"/>
    </source>
</evidence>
<dbReference type="Gene3D" id="3.90.226.10">
    <property type="entry name" value="2-enoyl-CoA Hydratase, Chain A, domain 1"/>
    <property type="match status" value="1"/>
</dbReference>
<organism evidence="2 3">
    <name type="scientific">Cristinia sonorae</name>
    <dbReference type="NCBI Taxonomy" id="1940300"/>
    <lineage>
        <taxon>Eukaryota</taxon>
        <taxon>Fungi</taxon>
        <taxon>Dikarya</taxon>
        <taxon>Basidiomycota</taxon>
        <taxon>Agaricomycotina</taxon>
        <taxon>Agaricomycetes</taxon>
        <taxon>Agaricomycetidae</taxon>
        <taxon>Agaricales</taxon>
        <taxon>Pleurotineae</taxon>
        <taxon>Stephanosporaceae</taxon>
        <taxon>Cristinia</taxon>
    </lineage>
</organism>
<feature type="signal peptide" evidence="1">
    <location>
        <begin position="1"/>
        <end position="21"/>
    </location>
</feature>
<name>A0A8K0UJ83_9AGAR</name>
<dbReference type="EMBL" id="JAEVFJ010000035">
    <property type="protein sequence ID" value="KAH8091645.1"/>
    <property type="molecule type" value="Genomic_DNA"/>
</dbReference>
<evidence type="ECO:0000313" key="2">
    <source>
        <dbReference type="EMBL" id="KAH8091645.1"/>
    </source>
</evidence>
<feature type="chain" id="PRO_5035472287" description="Tail specific protease domain-containing protein" evidence="1">
    <location>
        <begin position="22"/>
        <end position="673"/>
    </location>
</feature>
<dbReference type="PANTHER" id="PTHR37049:SF4">
    <property type="entry name" value="RHODANESE DOMAIN-CONTAINING PROTEIN"/>
    <property type="match status" value="1"/>
</dbReference>
<accession>A0A8K0UJ83</accession>
<gene>
    <name evidence="2" type="ORF">BXZ70DRAFT_1011051</name>
</gene>
<reference evidence="2" key="1">
    <citation type="journal article" date="2021" name="New Phytol.">
        <title>Evolutionary innovations through gain and loss of genes in the ectomycorrhizal Boletales.</title>
        <authorList>
            <person name="Wu G."/>
            <person name="Miyauchi S."/>
            <person name="Morin E."/>
            <person name="Kuo A."/>
            <person name="Drula E."/>
            <person name="Varga T."/>
            <person name="Kohler A."/>
            <person name="Feng B."/>
            <person name="Cao Y."/>
            <person name="Lipzen A."/>
            <person name="Daum C."/>
            <person name="Hundley H."/>
            <person name="Pangilinan J."/>
            <person name="Johnson J."/>
            <person name="Barry K."/>
            <person name="LaButti K."/>
            <person name="Ng V."/>
            <person name="Ahrendt S."/>
            <person name="Min B."/>
            <person name="Choi I.G."/>
            <person name="Park H."/>
            <person name="Plett J.M."/>
            <person name="Magnuson J."/>
            <person name="Spatafora J.W."/>
            <person name="Nagy L.G."/>
            <person name="Henrissat B."/>
            <person name="Grigoriev I.V."/>
            <person name="Yang Z.L."/>
            <person name="Xu J."/>
            <person name="Martin F.M."/>
        </authorList>
    </citation>
    <scope>NUCLEOTIDE SEQUENCE</scope>
    <source>
        <strain evidence="2">KKN 215</strain>
    </source>
</reference>
<keyword evidence="3" id="KW-1185">Reference proteome</keyword>
<proteinExistence type="predicted"/>
<dbReference type="OrthoDB" id="27214at2759"/>
<evidence type="ECO:0000256" key="1">
    <source>
        <dbReference type="SAM" id="SignalP"/>
    </source>
</evidence>
<sequence>MWFKTALGCWILSGALVGTLASTITTRQDLEGETEATPGVDPCAVIGPKEWTTPKEVRACYKAVQVAPVDKIRDSIVDAVTQTLDQYHATYPYQDHRKLEKELARIKHNRYKTGFDVHVDVVKTLKTGLPDGNVYYRDTCYDDLWESFIPTPLALLRDKKGREGIYITPDAWKVVSNTEEFADQIEIWQNALPGKLKGNLAALSGAKVIKINHQDPFDVLEEHARTVGQYESLDAREKSFFASYSINADLISTDVFEFGDFARRAWPLDDSVTLTIERNGTNKEETITLPFRTRRVYGWFDSTDYLRQAWCVANAWAEEPFTNGKNIYPPQSEASKTPVPRNGTIGLRPHGDGDVHVQERFIEAWGPFIARAPETPGNKMAVLTIAAFKSIGNWVELADLKRHLLYVVWKTYSLGFTKLIIDVTGNPGGDPCLAYYLERVLFGSSVKRPGPFDVVLRAPPLARTIVKDISENNADPEFWLSYNPLNFASKNGQLNSTTNYLKKPEKLYINGETVEYSSKLTPVCAPFSEYPQPDEQPYFKPKDVVVLSDGRCRGVCASFVNNLVERYGIKTAVAGGRKGVQQTYGTSPGGLSLDFSQIKTDILSTGHAKDRNALPDLLTNGHVGVTWGAALTLNGKELQENKVYKPTVTIPLTADNFNNQFALWDQVAKLLLK</sequence>
<dbReference type="Proteomes" id="UP000813824">
    <property type="component" value="Unassembled WGS sequence"/>
</dbReference>
<keyword evidence="1" id="KW-0732">Signal</keyword>